<gene>
    <name evidence="2" type="ORF">J7I42_14070</name>
</gene>
<dbReference type="InterPro" id="IPR036249">
    <property type="entry name" value="Thioredoxin-like_sf"/>
</dbReference>
<evidence type="ECO:0000313" key="2">
    <source>
        <dbReference type="EMBL" id="MBO9201403.1"/>
    </source>
</evidence>
<evidence type="ECO:0000259" key="1">
    <source>
        <dbReference type="PROSITE" id="PS51352"/>
    </source>
</evidence>
<sequence length="167" mass="19117">MKQLITFFIFVTIISCASKDPMKQAMEQALELKPIPSFKILLSDSTNWVSTTDVSTNKSVVMFFFSPHCPYCRAQMDDIMKNMRQLKDIQFYLVTDFPVQDIKEFYSNYKLADYPNIIVGKDTANYGGKYFKIPGVPFTAVFGKDKKPNKFFLGKTNISAIRKAAED</sequence>
<dbReference type="Proteomes" id="UP000677244">
    <property type="component" value="Unassembled WGS sequence"/>
</dbReference>
<dbReference type="RefSeq" id="WP_209139452.1">
    <property type="nucleotide sequence ID" value="NZ_JAGHKO010000002.1"/>
</dbReference>
<comment type="caution">
    <text evidence="2">The sequence shown here is derived from an EMBL/GenBank/DDBJ whole genome shotgun (WGS) entry which is preliminary data.</text>
</comment>
<name>A0ABS3YUF4_9BACT</name>
<dbReference type="Gene3D" id="3.40.30.10">
    <property type="entry name" value="Glutaredoxin"/>
    <property type="match status" value="1"/>
</dbReference>
<dbReference type="EMBL" id="JAGHKO010000002">
    <property type="protein sequence ID" value="MBO9201403.1"/>
    <property type="molecule type" value="Genomic_DNA"/>
</dbReference>
<organism evidence="2 3">
    <name type="scientific">Niastella soli</name>
    <dbReference type="NCBI Taxonomy" id="2821487"/>
    <lineage>
        <taxon>Bacteria</taxon>
        <taxon>Pseudomonadati</taxon>
        <taxon>Bacteroidota</taxon>
        <taxon>Chitinophagia</taxon>
        <taxon>Chitinophagales</taxon>
        <taxon>Chitinophagaceae</taxon>
        <taxon>Niastella</taxon>
    </lineage>
</organism>
<dbReference type="SUPFAM" id="SSF52833">
    <property type="entry name" value="Thioredoxin-like"/>
    <property type="match status" value="1"/>
</dbReference>
<evidence type="ECO:0000313" key="3">
    <source>
        <dbReference type="Proteomes" id="UP000677244"/>
    </source>
</evidence>
<reference evidence="2 3" key="1">
    <citation type="submission" date="2021-03" db="EMBL/GenBank/DDBJ databases">
        <title>Assistant Professor.</title>
        <authorList>
            <person name="Huq M.A."/>
        </authorList>
    </citation>
    <scope>NUCLEOTIDE SEQUENCE [LARGE SCALE GENOMIC DNA]</scope>
    <source>
        <strain evidence="2 3">MAH-29</strain>
    </source>
</reference>
<dbReference type="InterPro" id="IPR000866">
    <property type="entry name" value="AhpC/TSA"/>
</dbReference>
<dbReference type="InterPro" id="IPR013766">
    <property type="entry name" value="Thioredoxin_domain"/>
</dbReference>
<keyword evidence="3" id="KW-1185">Reference proteome</keyword>
<dbReference type="Pfam" id="PF00578">
    <property type="entry name" value="AhpC-TSA"/>
    <property type="match status" value="1"/>
</dbReference>
<dbReference type="PROSITE" id="PS51257">
    <property type="entry name" value="PROKAR_LIPOPROTEIN"/>
    <property type="match status" value="1"/>
</dbReference>
<dbReference type="PROSITE" id="PS51352">
    <property type="entry name" value="THIOREDOXIN_2"/>
    <property type="match status" value="1"/>
</dbReference>
<accession>A0ABS3YUF4</accession>
<proteinExistence type="predicted"/>
<protein>
    <submittedName>
        <fullName evidence="2">Redoxin domain-containing protein</fullName>
    </submittedName>
</protein>
<feature type="domain" description="Thioredoxin" evidence="1">
    <location>
        <begin position="29"/>
        <end position="167"/>
    </location>
</feature>